<dbReference type="NCBIfam" id="NF006040">
    <property type="entry name" value="PRK08183.1"/>
    <property type="match status" value="1"/>
</dbReference>
<evidence type="ECO:0000313" key="3">
    <source>
        <dbReference type="Proteomes" id="UP000239434"/>
    </source>
</evidence>
<dbReference type="EMBL" id="PVBR01000014">
    <property type="protein sequence ID" value="PRD42031.1"/>
    <property type="molecule type" value="Genomic_DNA"/>
</dbReference>
<protein>
    <submittedName>
        <fullName evidence="2">NADH:ubiquinone oxidoreductase subunit NDUFA12</fullName>
    </submittedName>
</protein>
<organism evidence="2 3">
    <name type="scientific">Phyllobacterium phragmitis</name>
    <dbReference type="NCBI Taxonomy" id="2670329"/>
    <lineage>
        <taxon>Bacteria</taxon>
        <taxon>Pseudomonadati</taxon>
        <taxon>Pseudomonadota</taxon>
        <taxon>Alphaproteobacteria</taxon>
        <taxon>Hyphomicrobiales</taxon>
        <taxon>Phyllobacteriaceae</taxon>
        <taxon>Phyllobacterium</taxon>
    </lineage>
</organism>
<feature type="region of interest" description="Disordered" evidence="1">
    <location>
        <begin position="80"/>
        <end position="136"/>
    </location>
</feature>
<comment type="caution">
    <text evidence="2">The sequence shown here is derived from an EMBL/GenBank/DDBJ whole genome shotgun (WGS) entry which is preliminary data.</text>
</comment>
<accession>A0A2S9INC6</accession>
<name>A0A2S9INC6_9HYPH</name>
<dbReference type="AlphaFoldDB" id="A0A2S9INC6"/>
<dbReference type="Proteomes" id="UP000239434">
    <property type="component" value="Unassembled WGS sequence"/>
</dbReference>
<dbReference type="GO" id="GO:0006979">
    <property type="term" value="P:response to oxidative stress"/>
    <property type="evidence" value="ECO:0007669"/>
    <property type="project" value="TreeGrafter"/>
</dbReference>
<dbReference type="GO" id="GO:0045271">
    <property type="term" value="C:respiratory chain complex I"/>
    <property type="evidence" value="ECO:0007669"/>
    <property type="project" value="InterPro"/>
</dbReference>
<evidence type="ECO:0000313" key="2">
    <source>
        <dbReference type="EMBL" id="PRD42031.1"/>
    </source>
</evidence>
<gene>
    <name evidence="2" type="ORF">C5748_17885</name>
</gene>
<evidence type="ECO:0000256" key="1">
    <source>
        <dbReference type="SAM" id="MobiDB-lite"/>
    </source>
</evidence>
<dbReference type="InterPro" id="IPR007763">
    <property type="entry name" value="NDUFA12"/>
</dbReference>
<reference evidence="2 3" key="1">
    <citation type="submission" date="2018-02" db="EMBL/GenBank/DDBJ databases">
        <title>The draft genome of Phyllobacterium sp. 1N-3.</title>
        <authorList>
            <person name="Liu L."/>
            <person name="Li L."/>
            <person name="Zhang X."/>
            <person name="Wang T."/>
            <person name="Liang L."/>
        </authorList>
    </citation>
    <scope>NUCLEOTIDE SEQUENCE [LARGE SCALE GENOMIC DNA]</scope>
    <source>
        <strain evidence="2 3">1N-3</strain>
    </source>
</reference>
<dbReference type="Pfam" id="PF05071">
    <property type="entry name" value="NDUFA12"/>
    <property type="match status" value="1"/>
</dbReference>
<keyword evidence="3" id="KW-1185">Reference proteome</keyword>
<dbReference type="PANTHER" id="PTHR12910">
    <property type="entry name" value="NADH-UBIQUINONE OXIDOREDUCTASE SUBUNIT B17.2"/>
    <property type="match status" value="1"/>
</dbReference>
<sequence>MKSFLLQFFTWWNGQTLGTRFHTWRKGQHVGEDEFGNVYYQGGTDSEGRTRRWVIYKGYAEASAIPAGWHGWMHHRVDTPPTQEDYKPREWQKPFQPNLTGTPYAYRPKGSIANVGANLGERPKVTGDYDAWTPGS</sequence>
<proteinExistence type="predicted"/>
<keyword evidence="2" id="KW-0830">Ubiquinone</keyword>
<dbReference type="PANTHER" id="PTHR12910:SF2">
    <property type="entry name" value="NADH DEHYDROGENASE [UBIQUINONE] 1 ALPHA SUBCOMPLEX SUBUNIT 12"/>
    <property type="match status" value="1"/>
</dbReference>
<dbReference type="RefSeq" id="WP_105743299.1">
    <property type="nucleotide sequence ID" value="NZ_PVBR01000014.1"/>
</dbReference>